<dbReference type="PANTHER" id="PTHR42917:SF2">
    <property type="entry name" value="2,4-DIENOYL-COA REDUCTASE [(2E)-ENOYL-COA-PRODUCING]"/>
    <property type="match status" value="1"/>
</dbReference>
<dbReference type="SUPFAM" id="SSF51395">
    <property type="entry name" value="FMN-linked oxidoreductases"/>
    <property type="match status" value="1"/>
</dbReference>
<evidence type="ECO:0000256" key="3">
    <source>
        <dbReference type="ARBA" id="ARBA00011048"/>
    </source>
</evidence>
<organism evidence="12 13">
    <name type="scientific">Salinimonas iocasae</name>
    <dbReference type="NCBI Taxonomy" id="2572577"/>
    <lineage>
        <taxon>Bacteria</taxon>
        <taxon>Pseudomonadati</taxon>
        <taxon>Pseudomonadota</taxon>
        <taxon>Gammaproteobacteria</taxon>
        <taxon>Alteromonadales</taxon>
        <taxon>Alteromonadaceae</taxon>
        <taxon>Alteromonas/Salinimonas group</taxon>
        <taxon>Salinimonas</taxon>
    </lineage>
</organism>
<dbReference type="GO" id="GO:0046872">
    <property type="term" value="F:metal ion binding"/>
    <property type="evidence" value="ECO:0007669"/>
    <property type="project" value="UniProtKB-KW"/>
</dbReference>
<evidence type="ECO:0000256" key="7">
    <source>
        <dbReference type="ARBA" id="ARBA00023002"/>
    </source>
</evidence>
<keyword evidence="5" id="KW-0288">FMN</keyword>
<dbReference type="GO" id="GO:0010181">
    <property type="term" value="F:FMN binding"/>
    <property type="evidence" value="ECO:0007669"/>
    <property type="project" value="InterPro"/>
</dbReference>
<keyword evidence="9" id="KW-0411">Iron-sulfur</keyword>
<sequence length="679" mass="74548">MTKTDSAHTQYPHLFRPLDLGFTELKNRIIMGSMHTGLEEMPAGHKHMAAFYAERARGGVGLIVTGGIGPNEEGSTHPITKRLNSDKAVANHKEVTDAVHEAGGKICMQILHTGRYAYTEKLVAPSAIQAPINPYKPKALTDEEIEQQIQDFIYTAKQAQRAGYDGVEIMGSEGYFLNQFIVTRTNQRDDKWGGEYENRIRLPIEVVRRVREAVGKEFIIIYRLSMLDLVEDGSDYEEVVQLGKEIEKAGATIINTGIGWHEARIPTISTRVPRAAFTWVTAKFREALSIPLITSNRINMPDVAEEVLARGDADMVSMARPFLADAEFVIKAEQNRADEINTCIGCNQACLDHVFNGKLTSCLVNPRACHELELTIQPAEQTKRIAVIGAGPAGLAAAVTAASRGHAVTLYDKDDKTGGQFNIARQIPGKEEFNETLRYFDRQLELHNVTVKLNTEATAALLNDECFDEVIIATGIFPRIPDIEGIDNDKVLSYVDVIKGKKPVGQKVAIVGAGGIGFDTAEYLSHGESQPSLNIEAFMKEWGIDMSFSARGGVNGMQPQPEPSSREIVLLQRKTSRMGKGLGKTTGWAHRASLKMKGVTMIPGVEYKKIDDNGFLLTIEGQEKLLEVDNVIICAGQEPLREVIEGLNAPHHLIGGADEALELDAKRAIDQGTRLAATL</sequence>
<dbReference type="InterPro" id="IPR001155">
    <property type="entry name" value="OxRdtase_FMN_N"/>
</dbReference>
<comment type="cofactor">
    <cofactor evidence="1">
        <name>FMN</name>
        <dbReference type="ChEBI" id="CHEBI:58210"/>
    </cofactor>
</comment>
<dbReference type="PRINTS" id="PR00368">
    <property type="entry name" value="FADPNR"/>
</dbReference>
<comment type="similarity">
    <text evidence="3">In the N-terminal section; belongs to the NADH:flavin oxidoreductase/NADH oxidase family.</text>
</comment>
<dbReference type="FunFam" id="3.50.50.60:FF:000113">
    <property type="entry name" value="NADPH-dependent 2,4-dienoyl-CoA reductase"/>
    <property type="match status" value="1"/>
</dbReference>
<evidence type="ECO:0000256" key="5">
    <source>
        <dbReference type="ARBA" id="ARBA00022643"/>
    </source>
</evidence>
<dbReference type="Gene3D" id="3.40.50.720">
    <property type="entry name" value="NAD(P)-binding Rossmann-like Domain"/>
    <property type="match status" value="1"/>
</dbReference>
<name>A0A5B7YC80_9ALTE</name>
<evidence type="ECO:0000256" key="2">
    <source>
        <dbReference type="ARBA" id="ARBA00001966"/>
    </source>
</evidence>
<dbReference type="CDD" id="cd02930">
    <property type="entry name" value="DCR_FMN"/>
    <property type="match status" value="1"/>
</dbReference>
<dbReference type="GO" id="GO:0051536">
    <property type="term" value="F:iron-sulfur cluster binding"/>
    <property type="evidence" value="ECO:0007669"/>
    <property type="project" value="UniProtKB-KW"/>
</dbReference>
<keyword evidence="6" id="KW-0479">Metal-binding</keyword>
<evidence type="ECO:0000256" key="6">
    <source>
        <dbReference type="ARBA" id="ARBA00022723"/>
    </source>
</evidence>
<dbReference type="GO" id="GO:0033543">
    <property type="term" value="P:fatty acid beta-oxidation, unsaturated, even number, reductase/isomerase pathway"/>
    <property type="evidence" value="ECO:0007669"/>
    <property type="project" value="TreeGrafter"/>
</dbReference>
<evidence type="ECO:0000256" key="4">
    <source>
        <dbReference type="ARBA" id="ARBA00022630"/>
    </source>
</evidence>
<dbReference type="Gene3D" id="3.50.50.60">
    <property type="entry name" value="FAD/NAD(P)-binding domain"/>
    <property type="match status" value="1"/>
</dbReference>
<dbReference type="InterPro" id="IPR023753">
    <property type="entry name" value="FAD/NAD-binding_dom"/>
</dbReference>
<evidence type="ECO:0000313" key="13">
    <source>
        <dbReference type="Proteomes" id="UP000304912"/>
    </source>
</evidence>
<evidence type="ECO:0000313" key="12">
    <source>
        <dbReference type="EMBL" id="QCZ93148.1"/>
    </source>
</evidence>
<dbReference type="InterPro" id="IPR036188">
    <property type="entry name" value="FAD/NAD-bd_sf"/>
</dbReference>
<evidence type="ECO:0000256" key="1">
    <source>
        <dbReference type="ARBA" id="ARBA00001917"/>
    </source>
</evidence>
<dbReference type="Pfam" id="PF07992">
    <property type="entry name" value="Pyr_redox_2"/>
    <property type="match status" value="1"/>
</dbReference>
<dbReference type="Gene3D" id="3.20.20.70">
    <property type="entry name" value="Aldolase class I"/>
    <property type="match status" value="1"/>
</dbReference>
<accession>A0A5B7YC80</accession>
<evidence type="ECO:0000259" key="11">
    <source>
        <dbReference type="Pfam" id="PF07992"/>
    </source>
</evidence>
<dbReference type="RefSeq" id="WP_139755895.1">
    <property type="nucleotide sequence ID" value="NZ_CP039852.1"/>
</dbReference>
<dbReference type="KEGG" id="salk:FBQ74_06450"/>
<comment type="cofactor">
    <cofactor evidence="2">
        <name>[4Fe-4S] cluster</name>
        <dbReference type="ChEBI" id="CHEBI:49883"/>
    </cofactor>
</comment>
<dbReference type="AlphaFoldDB" id="A0A5B7YC80"/>
<feature type="domain" description="NADH:flavin oxidoreductase/NADH oxidase N-terminal" evidence="10">
    <location>
        <begin position="14"/>
        <end position="339"/>
    </location>
</feature>
<dbReference type="Pfam" id="PF00724">
    <property type="entry name" value="Oxidored_FMN"/>
    <property type="match status" value="1"/>
</dbReference>
<gene>
    <name evidence="12" type="ORF">FBQ74_06450</name>
</gene>
<dbReference type="Proteomes" id="UP000304912">
    <property type="component" value="Chromosome"/>
</dbReference>
<proteinExistence type="inferred from homology"/>
<dbReference type="PRINTS" id="PR00411">
    <property type="entry name" value="PNDRDTASEI"/>
</dbReference>
<reference evidence="12 13" key="1">
    <citation type="submission" date="2019-04" db="EMBL/GenBank/DDBJ databases">
        <title>Salinimonas iocasae sp. nov., a halophilic bacterium isolated from the outer tube casing of tubeworms in Okinawa Trough.</title>
        <authorList>
            <person name="Zhang H."/>
            <person name="Wang H."/>
            <person name="Li C."/>
        </authorList>
    </citation>
    <scope>NUCLEOTIDE SEQUENCE [LARGE SCALE GENOMIC DNA]</scope>
    <source>
        <strain evidence="12 13">KX18D6</strain>
    </source>
</reference>
<dbReference type="GO" id="GO:0008670">
    <property type="term" value="F:2,4-dienoyl-CoA reductase (NADPH) activity"/>
    <property type="evidence" value="ECO:0007669"/>
    <property type="project" value="TreeGrafter"/>
</dbReference>
<evidence type="ECO:0000256" key="9">
    <source>
        <dbReference type="ARBA" id="ARBA00023014"/>
    </source>
</evidence>
<evidence type="ECO:0000259" key="10">
    <source>
        <dbReference type="Pfam" id="PF00724"/>
    </source>
</evidence>
<dbReference type="FunFam" id="3.20.20.70:FF:000082">
    <property type="entry name" value="NADPH-dependent 2,4-dienoyl-CoA reductase"/>
    <property type="match status" value="1"/>
</dbReference>
<keyword evidence="8" id="KW-0408">Iron</keyword>
<keyword evidence="7" id="KW-0560">Oxidoreductase</keyword>
<protein>
    <submittedName>
        <fullName evidence="12">NADPH-dependent 2,4-dienoyl-CoA reductase</fullName>
    </submittedName>
</protein>
<keyword evidence="13" id="KW-1185">Reference proteome</keyword>
<dbReference type="SUPFAM" id="SSF51905">
    <property type="entry name" value="FAD/NAD(P)-binding domain"/>
    <property type="match status" value="1"/>
</dbReference>
<dbReference type="OrthoDB" id="8523426at2"/>
<feature type="domain" description="FAD/NAD(P)-binding" evidence="11">
    <location>
        <begin position="384"/>
        <end position="646"/>
    </location>
</feature>
<dbReference type="InterPro" id="IPR051793">
    <property type="entry name" value="NADH:flavin_oxidoreductase"/>
</dbReference>
<evidence type="ECO:0000256" key="8">
    <source>
        <dbReference type="ARBA" id="ARBA00023004"/>
    </source>
</evidence>
<dbReference type="EMBL" id="CP039852">
    <property type="protein sequence ID" value="QCZ93148.1"/>
    <property type="molecule type" value="Genomic_DNA"/>
</dbReference>
<keyword evidence="4" id="KW-0285">Flavoprotein</keyword>
<dbReference type="InterPro" id="IPR013785">
    <property type="entry name" value="Aldolase_TIM"/>
</dbReference>
<dbReference type="PANTHER" id="PTHR42917">
    <property type="entry name" value="2,4-DIENOYL-COA REDUCTASE"/>
    <property type="match status" value="1"/>
</dbReference>